<dbReference type="EMBL" id="CP006736">
    <property type="protein sequence ID" value="AHA67575.1"/>
    <property type="molecule type" value="Genomic_DNA"/>
</dbReference>
<dbReference type="KEGG" id="sdz:Asd1617_03423"/>
<evidence type="ECO:0000313" key="2">
    <source>
        <dbReference type="EMBL" id="AHA67575.1"/>
    </source>
</evidence>
<accession>A0A0A7A289</accession>
<dbReference type="EMBL" id="CP006736">
    <property type="protein sequence ID" value="AHA68332.1"/>
    <property type="molecule type" value="Genomic_DNA"/>
</dbReference>
<dbReference type="Proteomes" id="UP000031647">
    <property type="component" value="Chromosome"/>
</dbReference>
<dbReference type="AlphaFoldDB" id="A0A0A7A289"/>
<sequence length="34" mass="3984">MLMLMWRLSANLMSNGVSLAVKPGQHWLWYAYNT</sequence>
<gene>
    <name evidence="1" type="ORF">Asd1617_03423</name>
    <name evidence="2" type="ORF">Asd1617_04748</name>
    <name evidence="3" type="ORF">Asd1617_05505</name>
</gene>
<proteinExistence type="predicted"/>
<dbReference type="KEGG" id="sdz:Asd1617_05505"/>
<name>A0A0A7A289_SHIDY</name>
<dbReference type="EMBL" id="CP006736">
    <property type="protein sequence ID" value="AHA66250.1"/>
    <property type="molecule type" value="Genomic_DNA"/>
</dbReference>
<reference evidence="3 4" key="1">
    <citation type="submission" date="2013-09" db="EMBL/GenBank/DDBJ databases">
        <title>Comparative genomics of Sd1617 to representative strains in evaluating its pathogenesis.</title>
        <authorList>
            <person name="Aksomboon Vongsawan A."/>
            <person name="Kapatral V."/>
            <person name="Vaisvil B."/>
            <person name="Serichantalergs O."/>
            <person name="Hale T.L."/>
            <person name="Mason C.J."/>
        </authorList>
    </citation>
    <scope>NUCLEOTIDE SEQUENCE [LARGE SCALE GENOMIC DNA]</scope>
    <source>
        <strain evidence="3 4">1617</strain>
    </source>
</reference>
<evidence type="ECO:0000313" key="1">
    <source>
        <dbReference type="EMBL" id="AHA66250.1"/>
    </source>
</evidence>
<protein>
    <submittedName>
        <fullName evidence="3">Transposase</fullName>
    </submittedName>
</protein>
<evidence type="ECO:0000313" key="3">
    <source>
        <dbReference type="EMBL" id="AHA68332.1"/>
    </source>
</evidence>
<dbReference type="PATRIC" id="fig|754093.4.peg.3329"/>
<dbReference type="KEGG" id="sdz:Asd1617_04748"/>
<organism evidence="3 4">
    <name type="scientific">Shigella dysenteriae 1617</name>
    <dbReference type="NCBI Taxonomy" id="754093"/>
    <lineage>
        <taxon>Bacteria</taxon>
        <taxon>Pseudomonadati</taxon>
        <taxon>Pseudomonadota</taxon>
        <taxon>Gammaproteobacteria</taxon>
        <taxon>Enterobacterales</taxon>
        <taxon>Enterobacteriaceae</taxon>
        <taxon>Shigella</taxon>
    </lineage>
</organism>
<evidence type="ECO:0000313" key="4">
    <source>
        <dbReference type="Proteomes" id="UP000031647"/>
    </source>
</evidence>
<dbReference type="HOGENOM" id="CLU_3376015_0_0_6"/>